<evidence type="ECO:0000313" key="4">
    <source>
        <dbReference type="Proteomes" id="UP000186594"/>
    </source>
</evidence>
<gene>
    <name evidence="3" type="ORF">NEOLI_003604</name>
</gene>
<comment type="similarity">
    <text evidence="1">Belongs to the NifU family.</text>
</comment>
<dbReference type="InterPro" id="IPR001075">
    <property type="entry name" value="NIF_FeS_clus_asmbl_NifU_C"/>
</dbReference>
<protein>
    <submittedName>
        <fullName evidence="3">NifU-like protein</fullName>
    </submittedName>
</protein>
<dbReference type="InterPro" id="IPR036498">
    <property type="entry name" value="Nfu/NifU_N_sf"/>
</dbReference>
<comment type="caution">
    <text evidence="3">The sequence shown here is derived from an EMBL/GenBank/DDBJ whole genome shotgun (WGS) entry which is preliminary data.</text>
</comment>
<dbReference type="STRING" id="1198029.A0A1U7LQQ4"/>
<dbReference type="PANTHER" id="PTHR11178">
    <property type="entry name" value="IRON-SULFUR CLUSTER SCAFFOLD PROTEIN NFU-RELATED"/>
    <property type="match status" value="1"/>
</dbReference>
<name>A0A1U7LQQ4_NEOID</name>
<dbReference type="GO" id="GO:0016226">
    <property type="term" value="P:iron-sulfur cluster assembly"/>
    <property type="evidence" value="ECO:0007669"/>
    <property type="project" value="InterPro"/>
</dbReference>
<dbReference type="SUPFAM" id="SSF110836">
    <property type="entry name" value="Hypothetical protein SAV1430"/>
    <property type="match status" value="1"/>
</dbReference>
<dbReference type="FunFam" id="3.30.1370.70:FF:000001">
    <property type="entry name" value="NifU-like protein 4, mitochondrial"/>
    <property type="match status" value="1"/>
</dbReference>
<dbReference type="FunFam" id="3.30.300.130:FF:000001">
    <property type="entry name" value="NFU1 iron-sulfur cluster scaffold"/>
    <property type="match status" value="1"/>
</dbReference>
<dbReference type="GO" id="GO:0005739">
    <property type="term" value="C:mitochondrion"/>
    <property type="evidence" value="ECO:0007669"/>
    <property type="project" value="TreeGrafter"/>
</dbReference>
<accession>A0A1U7LQQ4</accession>
<dbReference type="Pfam" id="PF08712">
    <property type="entry name" value="Nfu_N"/>
    <property type="match status" value="1"/>
</dbReference>
<evidence type="ECO:0000259" key="2">
    <source>
        <dbReference type="SMART" id="SM00932"/>
    </source>
</evidence>
<dbReference type="GO" id="GO:0005506">
    <property type="term" value="F:iron ion binding"/>
    <property type="evidence" value="ECO:0007669"/>
    <property type="project" value="InterPro"/>
</dbReference>
<dbReference type="OrthoDB" id="565552at2759"/>
<evidence type="ECO:0000313" key="3">
    <source>
        <dbReference type="EMBL" id="OLL24987.1"/>
    </source>
</evidence>
<dbReference type="Gene3D" id="3.30.1370.70">
    <property type="entry name" value="Scaffold protein Nfu/NifU, N-terminal domain"/>
    <property type="match status" value="1"/>
</dbReference>
<sequence length="224" mass="25253">MLRRAFALSARARSFVQTEITPNPHALKFVPGTQILPPQSPSVQFLASRETVSSPLARKLFAVDGVRSIFYGPDFITVEKQPESHWAHLKPEIFSVIMEYISSGLPILAQVDQPMDTRVEDTDSDVVAMIKELLDTRIRPAIQEDGGDIEYRGFENGYVKLKLRGACRSCESSSVTLRNGIESMLMHYIPDVQGVEQVLDPEEEIALKEFEKFEREKEAKAQAR</sequence>
<reference evidence="3 4" key="1">
    <citation type="submission" date="2016-04" db="EMBL/GenBank/DDBJ databases">
        <title>Evolutionary innovation and constraint leading to complex multicellularity in the Ascomycota.</title>
        <authorList>
            <person name="Cisse O."/>
            <person name="Nguyen A."/>
            <person name="Hewitt D.A."/>
            <person name="Jedd G."/>
            <person name="Stajich J.E."/>
        </authorList>
    </citation>
    <scope>NUCLEOTIDE SEQUENCE [LARGE SCALE GENOMIC DNA]</scope>
    <source>
        <strain evidence="3 4">DAH-3</strain>
    </source>
</reference>
<dbReference type="OMA" id="MAAHVRW"/>
<dbReference type="Proteomes" id="UP000186594">
    <property type="component" value="Unassembled WGS sequence"/>
</dbReference>
<organism evidence="3 4">
    <name type="scientific">Neolecta irregularis (strain DAH-3)</name>
    <dbReference type="NCBI Taxonomy" id="1198029"/>
    <lineage>
        <taxon>Eukaryota</taxon>
        <taxon>Fungi</taxon>
        <taxon>Dikarya</taxon>
        <taxon>Ascomycota</taxon>
        <taxon>Taphrinomycotina</taxon>
        <taxon>Neolectales</taxon>
        <taxon>Neolectaceae</taxon>
        <taxon>Neolecta</taxon>
    </lineage>
</organism>
<proteinExistence type="inferred from homology"/>
<dbReference type="PANTHER" id="PTHR11178:SF1">
    <property type="entry name" value="NFU1 IRON-SULFUR CLUSTER SCAFFOLD HOMOLOG, MITOCHONDRIAL"/>
    <property type="match status" value="1"/>
</dbReference>
<dbReference type="AlphaFoldDB" id="A0A1U7LQQ4"/>
<dbReference type="EMBL" id="LXFE01000522">
    <property type="protein sequence ID" value="OLL24987.1"/>
    <property type="molecule type" value="Genomic_DNA"/>
</dbReference>
<dbReference type="Gene3D" id="3.30.300.130">
    <property type="entry name" value="Fe-S cluster assembly (FSCA)"/>
    <property type="match status" value="1"/>
</dbReference>
<dbReference type="InterPro" id="IPR014824">
    <property type="entry name" value="Nfu/NifU_N"/>
</dbReference>
<dbReference type="SMART" id="SM00932">
    <property type="entry name" value="Nfu_N"/>
    <property type="match status" value="1"/>
</dbReference>
<dbReference type="Pfam" id="PF01106">
    <property type="entry name" value="NifU"/>
    <property type="match status" value="1"/>
</dbReference>
<dbReference type="SUPFAM" id="SSF117916">
    <property type="entry name" value="Fe-S cluster assembly (FSCA) domain-like"/>
    <property type="match status" value="1"/>
</dbReference>
<feature type="domain" description="Scaffold protein Nfu/NifU N-terminal" evidence="2">
    <location>
        <begin position="16"/>
        <end position="104"/>
    </location>
</feature>
<dbReference type="GO" id="GO:0051536">
    <property type="term" value="F:iron-sulfur cluster binding"/>
    <property type="evidence" value="ECO:0007669"/>
    <property type="project" value="InterPro"/>
</dbReference>
<dbReference type="InterPro" id="IPR035433">
    <property type="entry name" value="NFU1-like"/>
</dbReference>
<dbReference type="PIRSF" id="PIRSF036773">
    <property type="entry name" value="HIRIP5"/>
    <property type="match status" value="1"/>
</dbReference>
<keyword evidence="4" id="KW-1185">Reference proteome</keyword>
<evidence type="ECO:0000256" key="1">
    <source>
        <dbReference type="ARBA" id="ARBA00006420"/>
    </source>
</evidence>
<dbReference type="InterPro" id="IPR034904">
    <property type="entry name" value="FSCA_dom_sf"/>
</dbReference>